<dbReference type="EMBL" id="JABSTU010000007">
    <property type="protein sequence ID" value="KAH8025315.1"/>
    <property type="molecule type" value="Genomic_DNA"/>
</dbReference>
<organism evidence="1 2">
    <name type="scientific">Rhipicephalus microplus</name>
    <name type="common">Cattle tick</name>
    <name type="synonym">Boophilus microplus</name>
    <dbReference type="NCBI Taxonomy" id="6941"/>
    <lineage>
        <taxon>Eukaryota</taxon>
        <taxon>Metazoa</taxon>
        <taxon>Ecdysozoa</taxon>
        <taxon>Arthropoda</taxon>
        <taxon>Chelicerata</taxon>
        <taxon>Arachnida</taxon>
        <taxon>Acari</taxon>
        <taxon>Parasitiformes</taxon>
        <taxon>Ixodida</taxon>
        <taxon>Ixodoidea</taxon>
        <taxon>Ixodidae</taxon>
        <taxon>Rhipicephalinae</taxon>
        <taxon>Rhipicephalus</taxon>
        <taxon>Boophilus</taxon>
    </lineage>
</organism>
<reference evidence="1" key="1">
    <citation type="journal article" date="2020" name="Cell">
        <title>Large-Scale Comparative Analyses of Tick Genomes Elucidate Their Genetic Diversity and Vector Capacities.</title>
        <authorList>
            <consortium name="Tick Genome and Microbiome Consortium (TIGMIC)"/>
            <person name="Jia N."/>
            <person name="Wang J."/>
            <person name="Shi W."/>
            <person name="Du L."/>
            <person name="Sun Y."/>
            <person name="Zhan W."/>
            <person name="Jiang J.F."/>
            <person name="Wang Q."/>
            <person name="Zhang B."/>
            <person name="Ji P."/>
            <person name="Bell-Sakyi L."/>
            <person name="Cui X.M."/>
            <person name="Yuan T.T."/>
            <person name="Jiang B.G."/>
            <person name="Yang W.F."/>
            <person name="Lam T.T."/>
            <person name="Chang Q.C."/>
            <person name="Ding S.J."/>
            <person name="Wang X.J."/>
            <person name="Zhu J.G."/>
            <person name="Ruan X.D."/>
            <person name="Zhao L."/>
            <person name="Wei J.T."/>
            <person name="Ye R.Z."/>
            <person name="Que T.C."/>
            <person name="Du C.H."/>
            <person name="Zhou Y.H."/>
            <person name="Cheng J.X."/>
            <person name="Dai P.F."/>
            <person name="Guo W.B."/>
            <person name="Han X.H."/>
            <person name="Huang E.J."/>
            <person name="Li L.F."/>
            <person name="Wei W."/>
            <person name="Gao Y.C."/>
            <person name="Liu J.Z."/>
            <person name="Shao H.Z."/>
            <person name="Wang X."/>
            <person name="Wang C.C."/>
            <person name="Yang T.C."/>
            <person name="Huo Q.B."/>
            <person name="Li W."/>
            <person name="Chen H.Y."/>
            <person name="Chen S.E."/>
            <person name="Zhou L.G."/>
            <person name="Ni X.B."/>
            <person name="Tian J.H."/>
            <person name="Sheng Y."/>
            <person name="Liu T."/>
            <person name="Pan Y.S."/>
            <person name="Xia L.Y."/>
            <person name="Li J."/>
            <person name="Zhao F."/>
            <person name="Cao W.C."/>
        </authorList>
    </citation>
    <scope>NUCLEOTIDE SEQUENCE</scope>
    <source>
        <strain evidence="1">Rmic-2018</strain>
    </source>
</reference>
<reference evidence="1" key="2">
    <citation type="submission" date="2021-09" db="EMBL/GenBank/DDBJ databases">
        <authorList>
            <person name="Jia N."/>
            <person name="Wang J."/>
            <person name="Shi W."/>
            <person name="Du L."/>
            <person name="Sun Y."/>
            <person name="Zhan W."/>
            <person name="Jiang J."/>
            <person name="Wang Q."/>
            <person name="Zhang B."/>
            <person name="Ji P."/>
            <person name="Sakyi L.B."/>
            <person name="Cui X."/>
            <person name="Yuan T."/>
            <person name="Jiang B."/>
            <person name="Yang W."/>
            <person name="Lam T.T.-Y."/>
            <person name="Chang Q."/>
            <person name="Ding S."/>
            <person name="Wang X."/>
            <person name="Zhu J."/>
            <person name="Ruan X."/>
            <person name="Zhao L."/>
            <person name="Wei J."/>
            <person name="Que T."/>
            <person name="Du C."/>
            <person name="Cheng J."/>
            <person name="Dai P."/>
            <person name="Han X."/>
            <person name="Huang E."/>
            <person name="Gao Y."/>
            <person name="Liu J."/>
            <person name="Shao H."/>
            <person name="Ye R."/>
            <person name="Li L."/>
            <person name="Wei W."/>
            <person name="Wang X."/>
            <person name="Wang C."/>
            <person name="Huo Q."/>
            <person name="Li W."/>
            <person name="Guo W."/>
            <person name="Chen H."/>
            <person name="Chen S."/>
            <person name="Zhou L."/>
            <person name="Zhou L."/>
            <person name="Ni X."/>
            <person name="Tian J."/>
            <person name="Zhou Y."/>
            <person name="Sheng Y."/>
            <person name="Liu T."/>
            <person name="Pan Y."/>
            <person name="Xia L."/>
            <person name="Li J."/>
            <person name="Zhao F."/>
            <person name="Cao W."/>
        </authorList>
    </citation>
    <scope>NUCLEOTIDE SEQUENCE</scope>
    <source>
        <strain evidence="1">Rmic-2018</strain>
        <tissue evidence="1">Larvae</tissue>
    </source>
</reference>
<evidence type="ECO:0000313" key="2">
    <source>
        <dbReference type="Proteomes" id="UP000821866"/>
    </source>
</evidence>
<name>A0A9J6DT57_RHIMP</name>
<protein>
    <submittedName>
        <fullName evidence="1">Uncharacterized protein</fullName>
    </submittedName>
</protein>
<dbReference type="AlphaFoldDB" id="A0A9J6DT57"/>
<keyword evidence="2" id="KW-1185">Reference proteome</keyword>
<evidence type="ECO:0000313" key="1">
    <source>
        <dbReference type="EMBL" id="KAH8025315.1"/>
    </source>
</evidence>
<dbReference type="Proteomes" id="UP000821866">
    <property type="component" value="Unassembled WGS sequence"/>
</dbReference>
<accession>A0A9J6DT57</accession>
<proteinExistence type="predicted"/>
<gene>
    <name evidence="1" type="ORF">HPB51_006939</name>
</gene>
<comment type="caution">
    <text evidence="1">The sequence shown here is derived from an EMBL/GenBank/DDBJ whole genome shotgun (WGS) entry which is preliminary data.</text>
</comment>
<sequence>MPASRNDFQVERCAYLVSWFFFLSTPPPPPFPLTRFTESRLQLSCSNHLSFFSTTLPALSCYKKNRRKRKRKDRPRPSMPGAWNAARYVQTRNNKLAQADGKQLRSRTILPTGDKEDSCLQPAKQLLAQQLDTFRPVDEVRRAHKPEGELFCSDKDLRPNTFRIHKVTSRVSYLNSRGKRS</sequence>